<dbReference type="PRINTS" id="PR00783">
    <property type="entry name" value="MINTRINSICP"/>
</dbReference>
<reference evidence="10 11" key="1">
    <citation type="submission" date="2019-04" db="EMBL/GenBank/DDBJ databases">
        <title>Genome of a novel bacterium Candidatus Jettenia ecosi reconstructed from metagenome of an anammox bioreactor.</title>
        <authorList>
            <person name="Mardanov A.V."/>
            <person name="Beletsky A.V."/>
            <person name="Ravin N.V."/>
            <person name="Botchkova E.A."/>
            <person name="Litti Y.V."/>
            <person name="Nozhevnikova A.N."/>
        </authorList>
    </citation>
    <scope>NUCLEOTIDE SEQUENCE [LARGE SCALE GENOMIC DNA]</scope>
    <source>
        <strain evidence="10">J2</strain>
    </source>
</reference>
<dbReference type="Pfam" id="PF00230">
    <property type="entry name" value="MIP"/>
    <property type="match status" value="1"/>
</dbReference>
<gene>
    <name evidence="10" type="ORF">JETT_3631</name>
</gene>
<organism evidence="10 11">
    <name type="scientific">Candidatus Jettenia ecosi</name>
    <dbReference type="NCBI Taxonomy" id="2494326"/>
    <lineage>
        <taxon>Bacteria</taxon>
        <taxon>Pseudomonadati</taxon>
        <taxon>Planctomycetota</taxon>
        <taxon>Candidatus Brocadiia</taxon>
        <taxon>Candidatus Brocadiales</taxon>
        <taxon>Candidatus Brocadiaceae</taxon>
        <taxon>Candidatus Jettenia</taxon>
    </lineage>
</organism>
<dbReference type="PROSITE" id="PS00221">
    <property type="entry name" value="MIP"/>
    <property type="match status" value="1"/>
</dbReference>
<protein>
    <submittedName>
        <fullName evidence="10">Aquaporin Z</fullName>
    </submittedName>
</protein>
<keyword evidence="7 9" id="KW-0472">Membrane</keyword>
<evidence type="ECO:0000256" key="3">
    <source>
        <dbReference type="ARBA" id="ARBA00022448"/>
    </source>
</evidence>
<evidence type="ECO:0000256" key="9">
    <source>
        <dbReference type="SAM" id="Phobius"/>
    </source>
</evidence>
<proteinExistence type="inferred from homology"/>
<comment type="caution">
    <text evidence="10">The sequence shown here is derived from an EMBL/GenBank/DDBJ whole genome shotgun (WGS) entry which is preliminary data.</text>
</comment>
<evidence type="ECO:0000256" key="1">
    <source>
        <dbReference type="ARBA" id="ARBA00004651"/>
    </source>
</evidence>
<comment type="similarity">
    <text evidence="2 8">Belongs to the MIP/aquaporin (TC 1.A.8) family.</text>
</comment>
<keyword evidence="5 8" id="KW-0812">Transmembrane</keyword>
<feature type="transmembrane region" description="Helical" evidence="9">
    <location>
        <begin position="158"/>
        <end position="182"/>
    </location>
</feature>
<accession>A0A533Q697</accession>
<keyword evidence="6 9" id="KW-1133">Transmembrane helix</keyword>
<dbReference type="PANTHER" id="PTHR19139">
    <property type="entry name" value="AQUAPORIN TRANSPORTER"/>
    <property type="match status" value="1"/>
</dbReference>
<dbReference type="InterPro" id="IPR022357">
    <property type="entry name" value="MIP_CS"/>
</dbReference>
<dbReference type="EMBL" id="SULG01000132">
    <property type="protein sequence ID" value="TLD40104.1"/>
    <property type="molecule type" value="Genomic_DNA"/>
</dbReference>
<dbReference type="NCBIfam" id="TIGR00861">
    <property type="entry name" value="MIP"/>
    <property type="match status" value="1"/>
</dbReference>
<evidence type="ECO:0000313" key="11">
    <source>
        <dbReference type="Proteomes" id="UP000319783"/>
    </source>
</evidence>
<dbReference type="GO" id="GO:0015250">
    <property type="term" value="F:water channel activity"/>
    <property type="evidence" value="ECO:0007669"/>
    <property type="project" value="TreeGrafter"/>
</dbReference>
<evidence type="ECO:0000313" key="10">
    <source>
        <dbReference type="EMBL" id="TLD40104.1"/>
    </source>
</evidence>
<sequence length="236" mass="24967">MDAFKKYIAEFLGTFTLVFIAAGAVCADYYLKKSGGQGLGILGISIAFGLATTSVIYAISYVSGAHINPAITIAHWVTRRINPDTAIKYILSQILGASLAGFVLKILFPEALYTVYLGTSTLGNEVSVLQGIIMESIISFLLVLTFCGTVLDKRAYSGFAGLAIGLVVLFGVLIGGPISGGVMNPARAFGPALASGQFTHHYVWWIGPITGSIIAAFLYDTILAEEEAKTVGTKKK</sequence>
<feature type="transmembrane region" description="Helical" evidence="9">
    <location>
        <begin position="202"/>
        <end position="219"/>
    </location>
</feature>
<feature type="transmembrane region" description="Helical" evidence="9">
    <location>
        <begin position="89"/>
        <end position="108"/>
    </location>
</feature>
<dbReference type="PANTHER" id="PTHR19139:SF199">
    <property type="entry name" value="MIP17260P"/>
    <property type="match status" value="1"/>
</dbReference>
<dbReference type="InterPro" id="IPR034294">
    <property type="entry name" value="Aquaporin_transptr"/>
</dbReference>
<evidence type="ECO:0000256" key="7">
    <source>
        <dbReference type="ARBA" id="ARBA00023136"/>
    </source>
</evidence>
<dbReference type="GO" id="GO:0005886">
    <property type="term" value="C:plasma membrane"/>
    <property type="evidence" value="ECO:0007669"/>
    <property type="project" value="UniProtKB-SubCell"/>
</dbReference>
<dbReference type="Gene3D" id="1.20.1080.10">
    <property type="entry name" value="Glycerol uptake facilitator protein"/>
    <property type="match status" value="1"/>
</dbReference>
<evidence type="ECO:0000256" key="8">
    <source>
        <dbReference type="RuleBase" id="RU000477"/>
    </source>
</evidence>
<evidence type="ECO:0000256" key="5">
    <source>
        <dbReference type="ARBA" id="ARBA00022692"/>
    </source>
</evidence>
<keyword evidence="3 8" id="KW-0813">Transport</keyword>
<feature type="transmembrane region" description="Helical" evidence="9">
    <location>
        <begin position="128"/>
        <end position="151"/>
    </location>
</feature>
<feature type="transmembrane region" description="Helical" evidence="9">
    <location>
        <begin position="37"/>
        <end position="59"/>
    </location>
</feature>
<dbReference type="InterPro" id="IPR023271">
    <property type="entry name" value="Aquaporin-like"/>
</dbReference>
<feature type="transmembrane region" description="Helical" evidence="9">
    <location>
        <begin position="7"/>
        <end position="31"/>
    </location>
</feature>
<evidence type="ECO:0000256" key="6">
    <source>
        <dbReference type="ARBA" id="ARBA00022989"/>
    </source>
</evidence>
<evidence type="ECO:0000256" key="4">
    <source>
        <dbReference type="ARBA" id="ARBA00022475"/>
    </source>
</evidence>
<evidence type="ECO:0000256" key="2">
    <source>
        <dbReference type="ARBA" id="ARBA00006175"/>
    </source>
</evidence>
<dbReference type="Proteomes" id="UP000319783">
    <property type="component" value="Unassembled WGS sequence"/>
</dbReference>
<keyword evidence="4" id="KW-1003">Cell membrane</keyword>
<dbReference type="SUPFAM" id="SSF81338">
    <property type="entry name" value="Aquaporin-like"/>
    <property type="match status" value="1"/>
</dbReference>
<dbReference type="AlphaFoldDB" id="A0A533Q697"/>
<name>A0A533Q697_9BACT</name>
<comment type="subcellular location">
    <subcellularLocation>
        <location evidence="1">Cell membrane</location>
        <topology evidence="1">Multi-pass membrane protein</topology>
    </subcellularLocation>
</comment>
<dbReference type="InterPro" id="IPR000425">
    <property type="entry name" value="MIP"/>
</dbReference>